<dbReference type="EMBL" id="CP014503">
    <property type="protein sequence ID" value="ANB14573.1"/>
    <property type="molecule type" value="Genomic_DNA"/>
</dbReference>
<dbReference type="GO" id="GO:0004467">
    <property type="term" value="F:long-chain fatty acid-CoA ligase activity"/>
    <property type="evidence" value="ECO:0007669"/>
    <property type="project" value="EnsemblFungi"/>
</dbReference>
<dbReference type="GO" id="GO:0016020">
    <property type="term" value="C:membrane"/>
    <property type="evidence" value="ECO:0007669"/>
    <property type="project" value="TreeGrafter"/>
</dbReference>
<organism evidence="5 6">
    <name type="scientific">Sugiyamaella lignohabitans</name>
    <dbReference type="NCBI Taxonomy" id="796027"/>
    <lineage>
        <taxon>Eukaryota</taxon>
        <taxon>Fungi</taxon>
        <taxon>Dikarya</taxon>
        <taxon>Ascomycota</taxon>
        <taxon>Saccharomycotina</taxon>
        <taxon>Dipodascomycetes</taxon>
        <taxon>Dipodascales</taxon>
        <taxon>Trichomonascaceae</taxon>
        <taxon>Sugiyamaella</taxon>
    </lineage>
</organism>
<dbReference type="PANTHER" id="PTHR43272">
    <property type="entry name" value="LONG-CHAIN-FATTY-ACID--COA LIGASE"/>
    <property type="match status" value="1"/>
</dbReference>
<dbReference type="GO" id="GO:0015910">
    <property type="term" value="P:long-chain fatty acid import into peroxisome"/>
    <property type="evidence" value="ECO:0007669"/>
    <property type="project" value="EnsemblFungi"/>
</dbReference>
<dbReference type="GO" id="GO:0005783">
    <property type="term" value="C:endoplasmic reticulum"/>
    <property type="evidence" value="ECO:0007669"/>
    <property type="project" value="TreeGrafter"/>
</dbReference>
<keyword evidence="1" id="KW-0547">Nucleotide-binding</keyword>
<reference evidence="5 6" key="1">
    <citation type="submission" date="2016-02" db="EMBL/GenBank/DDBJ databases">
        <title>Complete genome sequence and transcriptome regulation of the pentose utilising yeast Sugiyamaella lignohabitans.</title>
        <authorList>
            <person name="Bellasio M."/>
            <person name="Peymann A."/>
            <person name="Valli M."/>
            <person name="Sipitzky M."/>
            <person name="Graf A."/>
            <person name="Sauer M."/>
            <person name="Marx H."/>
            <person name="Mattanovich D."/>
        </authorList>
    </citation>
    <scope>NUCLEOTIDE SEQUENCE [LARGE SCALE GENOMIC DNA]</scope>
    <source>
        <strain evidence="5 6">CBS 10342</strain>
    </source>
</reference>
<dbReference type="OrthoDB" id="1700726at2759"/>
<keyword evidence="5" id="KW-0436">Ligase</keyword>
<dbReference type="RefSeq" id="XP_018737050.1">
    <property type="nucleotide sequence ID" value="XM_018879102.1"/>
</dbReference>
<dbReference type="GO" id="GO:0031956">
    <property type="term" value="F:medium-chain fatty acid-CoA ligase activity"/>
    <property type="evidence" value="ECO:0007669"/>
    <property type="project" value="EnsemblFungi"/>
</dbReference>
<evidence type="ECO:0000259" key="4">
    <source>
        <dbReference type="Pfam" id="PF00501"/>
    </source>
</evidence>
<dbReference type="GeneID" id="30034055"/>
<dbReference type="SUPFAM" id="SSF56801">
    <property type="entry name" value="Acetyl-CoA synthetase-like"/>
    <property type="match status" value="1"/>
</dbReference>
<evidence type="ECO:0000256" key="3">
    <source>
        <dbReference type="SAM" id="MobiDB-lite"/>
    </source>
</evidence>
<dbReference type="GO" id="GO:0042760">
    <property type="term" value="P:very long-chain fatty acid catabolic process"/>
    <property type="evidence" value="ECO:0007669"/>
    <property type="project" value="EnsemblFungi"/>
</dbReference>
<gene>
    <name evidence="5" type="primary">FAA2</name>
    <name evidence="5" type="ORF">AWJ20_2173</name>
</gene>
<keyword evidence="2" id="KW-0067">ATP-binding</keyword>
<dbReference type="GO" id="GO:0006635">
    <property type="term" value="P:fatty acid beta-oxidation"/>
    <property type="evidence" value="ECO:0007669"/>
    <property type="project" value="EnsemblFungi"/>
</dbReference>
<dbReference type="PANTHER" id="PTHR43272:SF33">
    <property type="entry name" value="AMP-BINDING DOMAIN-CONTAINING PROTEIN-RELATED"/>
    <property type="match status" value="1"/>
</dbReference>
<dbReference type="PROSITE" id="PS00455">
    <property type="entry name" value="AMP_BINDING"/>
    <property type="match status" value="1"/>
</dbReference>
<protein>
    <submittedName>
        <fullName evidence="5">Medium-chain fatty acid-CoA ligase FAA2</fullName>
    </submittedName>
</protein>
<evidence type="ECO:0000256" key="1">
    <source>
        <dbReference type="ARBA" id="ARBA00022741"/>
    </source>
</evidence>
<feature type="compositionally biased region" description="Polar residues" evidence="3">
    <location>
        <begin position="34"/>
        <end position="43"/>
    </location>
</feature>
<dbReference type="InterPro" id="IPR020845">
    <property type="entry name" value="AMP-binding_CS"/>
</dbReference>
<feature type="domain" description="AMP-dependent synthetase/ligase" evidence="4">
    <location>
        <begin position="93"/>
        <end position="542"/>
    </location>
</feature>
<sequence length="739" mass="81355">MASQNENGFTEETLRRIWKYNFVLPDGINENTSPFDTTLSSHAAQGKPQALPVPGTKQPGYSEIYRNQCSPDKVISGYHPSVKTFYDAFLTVATTYPKRDCIADREYDQKLKKWGNYKWLSFEETAKRRTKIAAGLVHAVRKATGFDPADKKYIVSVYAPNCVNWILTDLACQTQSLPTVCLYDTLGPHTSEYILNLCESPIVVCSLANVPRILSLKHKLPHVKVIVSTNSFESVPGQFEPAGQSKKELLNVWANDQGVALYSLNEIEALGADFPIADRPPKPEDIYAINFTSGTTGNPKGAILTHANVVAAIAMGRHCLGKNFKPDQVATVYSFLPLAHIYERIAMCIIMSLGHRQAYPHGPVTEIFEDIQILKPTNVNMVPRVLNRVAAALRASTIEAPGLAGAISRKAHEAKLNHLYATGSPNHPIWDFLWSRKIRKKLGFDNLNSLVSGSAPLSKATVEFLKVALAAELLQGYGLTESMSGISVSQPEEPLAGSCGAVAPTTELRFRDVPELGYTANDKPFPRGEIMLRGPQMFTGYYKNNEKTLEAFDEDGWFHTGDVGTVDKLGRIFIIDRVKNFFKLSQGEYVAAEKIENTYLANSSLITQIFVHGDSTESYLVAIAGINPDSYATLANKVLHKRIRPTDLAALAATYDVPEVKAAFIKALNGSTGNLLQGFEKIKNVLLRFEPLTPENDTLTPTLKIKRPAAVKLFKAEIDAMYKEGPLSDSGALNSTPKL</sequence>
<proteinExistence type="predicted"/>
<dbReference type="InterPro" id="IPR042099">
    <property type="entry name" value="ANL_N_sf"/>
</dbReference>
<dbReference type="KEGG" id="slb:AWJ20_2173"/>
<dbReference type="GO" id="GO:0031957">
    <property type="term" value="F:very long-chain fatty acid-CoA ligase activity"/>
    <property type="evidence" value="ECO:0007669"/>
    <property type="project" value="EnsemblFungi"/>
</dbReference>
<feature type="region of interest" description="Disordered" evidence="3">
    <location>
        <begin position="34"/>
        <end position="57"/>
    </location>
</feature>
<dbReference type="Gene3D" id="3.40.50.12780">
    <property type="entry name" value="N-terminal domain of ligase-like"/>
    <property type="match status" value="1"/>
</dbReference>
<dbReference type="GO" id="GO:0005777">
    <property type="term" value="C:peroxisome"/>
    <property type="evidence" value="ECO:0007669"/>
    <property type="project" value="EnsemblFungi"/>
</dbReference>
<dbReference type="GO" id="GO:0015916">
    <property type="term" value="P:fatty-acyl-CoA transport"/>
    <property type="evidence" value="ECO:0007669"/>
    <property type="project" value="EnsemblFungi"/>
</dbReference>
<dbReference type="InterPro" id="IPR000873">
    <property type="entry name" value="AMP-dep_synth/lig_dom"/>
</dbReference>
<evidence type="ECO:0000313" key="5">
    <source>
        <dbReference type="EMBL" id="ANB14573.1"/>
    </source>
</evidence>
<dbReference type="Pfam" id="PF00501">
    <property type="entry name" value="AMP-binding"/>
    <property type="match status" value="1"/>
</dbReference>
<accession>A0A167EXH1</accession>
<dbReference type="AlphaFoldDB" id="A0A167EXH1"/>
<keyword evidence="6" id="KW-1185">Reference proteome</keyword>
<evidence type="ECO:0000313" key="6">
    <source>
        <dbReference type="Proteomes" id="UP000189580"/>
    </source>
</evidence>
<evidence type="ECO:0000256" key="2">
    <source>
        <dbReference type="ARBA" id="ARBA00022840"/>
    </source>
</evidence>
<dbReference type="Proteomes" id="UP000189580">
    <property type="component" value="Chromosome b"/>
</dbReference>
<dbReference type="GO" id="GO:0005524">
    <property type="term" value="F:ATP binding"/>
    <property type="evidence" value="ECO:0007669"/>
    <property type="project" value="UniProtKB-KW"/>
</dbReference>
<name>A0A167EXH1_9ASCO</name>